<feature type="transmembrane region" description="Helical" evidence="7">
    <location>
        <begin position="202"/>
        <end position="221"/>
    </location>
</feature>
<dbReference type="Pfam" id="PF07690">
    <property type="entry name" value="MFS_1"/>
    <property type="match status" value="1"/>
</dbReference>
<evidence type="ECO:0000256" key="7">
    <source>
        <dbReference type="SAM" id="Phobius"/>
    </source>
</evidence>
<feature type="transmembrane region" description="Helical" evidence="7">
    <location>
        <begin position="432"/>
        <end position="455"/>
    </location>
</feature>
<accession>A0A6J7ASG0</accession>
<dbReference type="PANTHER" id="PTHR42718:SF9">
    <property type="entry name" value="MAJOR FACILITATOR SUPERFAMILY MULTIDRUG TRANSPORTER MFSC"/>
    <property type="match status" value="1"/>
</dbReference>
<feature type="transmembrane region" description="Helical" evidence="7">
    <location>
        <begin position="237"/>
        <end position="256"/>
    </location>
</feature>
<feature type="region of interest" description="Disordered" evidence="6">
    <location>
        <begin position="14"/>
        <end position="39"/>
    </location>
</feature>
<keyword evidence="5 7" id="KW-0472">Membrane</keyword>
<dbReference type="GO" id="GO:0022857">
    <property type="term" value="F:transmembrane transporter activity"/>
    <property type="evidence" value="ECO:0007669"/>
    <property type="project" value="InterPro"/>
</dbReference>
<feature type="transmembrane region" description="Helical" evidence="7">
    <location>
        <begin position="398"/>
        <end position="420"/>
    </location>
</feature>
<keyword evidence="2" id="KW-0813">Transport</keyword>
<evidence type="ECO:0000256" key="1">
    <source>
        <dbReference type="ARBA" id="ARBA00004141"/>
    </source>
</evidence>
<feature type="transmembrane region" description="Helical" evidence="7">
    <location>
        <begin position="512"/>
        <end position="530"/>
    </location>
</feature>
<feature type="transmembrane region" description="Helical" evidence="7">
    <location>
        <begin position="268"/>
        <end position="285"/>
    </location>
</feature>
<comment type="subcellular location">
    <subcellularLocation>
        <location evidence="1">Membrane</location>
        <topology evidence="1">Multi-pass membrane protein</topology>
    </subcellularLocation>
</comment>
<feature type="transmembrane region" description="Helical" evidence="7">
    <location>
        <begin position="336"/>
        <end position="355"/>
    </location>
</feature>
<name>A0A6J7ASG0_9ZZZZ</name>
<keyword evidence="4 7" id="KW-1133">Transmembrane helix</keyword>
<dbReference type="AlphaFoldDB" id="A0A6J7ASG0"/>
<dbReference type="CDD" id="cd17321">
    <property type="entry name" value="MFS_MMR_MDR_like"/>
    <property type="match status" value="1"/>
</dbReference>
<dbReference type="GO" id="GO:0016020">
    <property type="term" value="C:membrane"/>
    <property type="evidence" value="ECO:0007669"/>
    <property type="project" value="UniProtKB-SubCell"/>
</dbReference>
<dbReference type="SUPFAM" id="SSF103473">
    <property type="entry name" value="MFS general substrate transporter"/>
    <property type="match status" value="1"/>
</dbReference>
<feature type="transmembrane region" description="Helical" evidence="7">
    <location>
        <begin position="88"/>
        <end position="108"/>
    </location>
</feature>
<feature type="transmembrane region" description="Helical" evidence="7">
    <location>
        <begin position="305"/>
        <end position="324"/>
    </location>
</feature>
<dbReference type="PANTHER" id="PTHR42718">
    <property type="entry name" value="MAJOR FACILITATOR SUPERFAMILY MULTIDRUG TRANSPORTER MFSC"/>
    <property type="match status" value="1"/>
</dbReference>
<dbReference type="InterPro" id="IPR011701">
    <property type="entry name" value="MFS"/>
</dbReference>
<dbReference type="Gene3D" id="1.20.1250.20">
    <property type="entry name" value="MFS general substrate transporter like domains"/>
    <property type="match status" value="1"/>
</dbReference>
<evidence type="ECO:0000256" key="2">
    <source>
        <dbReference type="ARBA" id="ARBA00022448"/>
    </source>
</evidence>
<organism evidence="9">
    <name type="scientific">freshwater metagenome</name>
    <dbReference type="NCBI Taxonomy" id="449393"/>
    <lineage>
        <taxon>unclassified sequences</taxon>
        <taxon>metagenomes</taxon>
        <taxon>ecological metagenomes</taxon>
    </lineage>
</organism>
<feature type="domain" description="Major facilitator superfamily (MFS) profile" evidence="8">
    <location>
        <begin position="50"/>
        <end position="534"/>
    </location>
</feature>
<dbReference type="EMBL" id="CAFABK010000158">
    <property type="protein sequence ID" value="CAB4835946.1"/>
    <property type="molecule type" value="Genomic_DNA"/>
</dbReference>
<evidence type="ECO:0000256" key="6">
    <source>
        <dbReference type="SAM" id="MobiDB-lite"/>
    </source>
</evidence>
<dbReference type="PRINTS" id="PR01036">
    <property type="entry name" value="TCRTETB"/>
</dbReference>
<feature type="transmembrane region" description="Helical" evidence="7">
    <location>
        <begin position="174"/>
        <end position="196"/>
    </location>
</feature>
<dbReference type="PROSITE" id="PS50850">
    <property type="entry name" value="MFS"/>
    <property type="match status" value="1"/>
</dbReference>
<evidence type="ECO:0000256" key="4">
    <source>
        <dbReference type="ARBA" id="ARBA00022989"/>
    </source>
</evidence>
<feature type="transmembrane region" description="Helical" evidence="7">
    <location>
        <begin position="367"/>
        <end position="386"/>
    </location>
</feature>
<keyword evidence="3 7" id="KW-0812">Transmembrane</keyword>
<evidence type="ECO:0000259" key="8">
    <source>
        <dbReference type="PROSITE" id="PS50850"/>
    </source>
</evidence>
<feature type="transmembrane region" description="Helical" evidence="7">
    <location>
        <begin position="115"/>
        <end position="133"/>
    </location>
</feature>
<sequence>MNLRMDLAQLSRIHHHNPDVAKPPAAGEPPKPEGGSETSKVRMGLASNIALIALATGQFLVVLDLSVMSVALPSIQKDFGVGMAQLEWAMMAYMVAGAALAVPAGALGDRTGRRRLYLIGTSIFVVGSAISALSPDMAVLIVGRAIQGVGSGFMGTLALAMLTSAVAHDQIAKLIGLWTAVTSGASAFGPIIGGAMVQFFGWRWMFGINVFLMAAVIPLVLREVPRDTPDKSLNRKVDWLGSSILTMAMILIAGGLSMLERYDYSQPIVYVPVAAGLVVLLLLVMQQRHSVVKLTNWVSIKIAPIPATLTISVLLSMVLAGAMMQQMILVQNVLGFTPMMAGISSFGASLMLVFFSPISPRIMGRIGLGPTTFIGLGVTSIGLFGLHLTAPTTGLAQIMFWFAVMGVGIGVGMPAVSAGAMMAIPREQMGTIAGFMALISSISAVLGIAVMNAIAALKVTSIWLVVGADLPDVESLTDEVISGAIPEILASHGQEAADGAALAYTAGVTTSLMIASVGVAIAAIVSFFLLGSRGKTPKNAEHLVAQEPQKP</sequence>
<dbReference type="InterPro" id="IPR036259">
    <property type="entry name" value="MFS_trans_sf"/>
</dbReference>
<feature type="transmembrane region" description="Helical" evidence="7">
    <location>
        <begin position="49"/>
        <end position="68"/>
    </location>
</feature>
<gene>
    <name evidence="9" type="ORF">UFOPK3204_01864</name>
</gene>
<reference evidence="9" key="1">
    <citation type="submission" date="2020-05" db="EMBL/GenBank/DDBJ databases">
        <authorList>
            <person name="Chiriac C."/>
            <person name="Salcher M."/>
            <person name="Ghai R."/>
            <person name="Kavagutti S V."/>
        </authorList>
    </citation>
    <scope>NUCLEOTIDE SEQUENCE</scope>
</reference>
<dbReference type="InterPro" id="IPR020846">
    <property type="entry name" value="MFS_dom"/>
</dbReference>
<protein>
    <submittedName>
        <fullName evidence="9">Unannotated protein</fullName>
    </submittedName>
</protein>
<evidence type="ECO:0000256" key="3">
    <source>
        <dbReference type="ARBA" id="ARBA00022692"/>
    </source>
</evidence>
<proteinExistence type="predicted"/>
<evidence type="ECO:0000256" key="5">
    <source>
        <dbReference type="ARBA" id="ARBA00023136"/>
    </source>
</evidence>
<feature type="transmembrane region" description="Helical" evidence="7">
    <location>
        <begin position="145"/>
        <end position="167"/>
    </location>
</feature>
<evidence type="ECO:0000313" key="9">
    <source>
        <dbReference type="EMBL" id="CAB4835946.1"/>
    </source>
</evidence>